<keyword evidence="2" id="KW-1185">Reference proteome</keyword>
<sequence>MAMGKATDDPVARYFPDCHGAVLALAARDPAFSDMCQELRDVDGALTHLVERHDAAQAERLSECQGWIERLRNEMQEALAQAKIVPLRPAPRLRDP</sequence>
<protein>
    <submittedName>
        <fullName evidence="1">Uncharacterized protein</fullName>
    </submittedName>
</protein>
<evidence type="ECO:0000313" key="1">
    <source>
        <dbReference type="EMBL" id="QYZ69996.1"/>
    </source>
</evidence>
<accession>A0A8G0ZW63</accession>
<reference evidence="1" key="1">
    <citation type="submission" date="2021-02" db="EMBL/GenBank/DDBJ databases">
        <title>Rhodobacter shimadae sp. nov., an aerobic anoxygenic phototrophic bacterium isolated from a hot spring.</title>
        <authorList>
            <person name="Muramatsu S."/>
            <person name="Haruta S."/>
            <person name="Hirose S."/>
            <person name="Hanada S."/>
        </authorList>
    </citation>
    <scope>NUCLEOTIDE SEQUENCE</scope>
    <source>
        <strain evidence="1">N10</strain>
    </source>
</reference>
<dbReference type="RefSeq" id="WP_220662212.1">
    <property type="nucleotide sequence ID" value="NZ_CP069370.1"/>
</dbReference>
<proteinExistence type="predicted"/>
<dbReference type="EMBL" id="CP069370">
    <property type="protein sequence ID" value="QYZ69996.1"/>
    <property type="molecule type" value="Genomic_DNA"/>
</dbReference>
<dbReference type="KEGG" id="nsm:JO391_00165"/>
<dbReference type="AlphaFoldDB" id="A0A8G0ZW63"/>
<name>A0A8G0ZW63_9RHOB</name>
<gene>
    <name evidence="1" type="ORF">JO391_00165</name>
</gene>
<dbReference type="Proteomes" id="UP000826300">
    <property type="component" value="Chromosome"/>
</dbReference>
<organism evidence="1 2">
    <name type="scientific">Neotabrizicola shimadae</name>
    <dbReference type="NCBI Taxonomy" id="2807096"/>
    <lineage>
        <taxon>Bacteria</taxon>
        <taxon>Pseudomonadati</taxon>
        <taxon>Pseudomonadota</taxon>
        <taxon>Alphaproteobacteria</taxon>
        <taxon>Rhodobacterales</taxon>
        <taxon>Paracoccaceae</taxon>
        <taxon>Neotabrizicola</taxon>
    </lineage>
</organism>
<evidence type="ECO:0000313" key="2">
    <source>
        <dbReference type="Proteomes" id="UP000826300"/>
    </source>
</evidence>